<proteinExistence type="predicted"/>
<evidence type="ECO:0000313" key="1">
    <source>
        <dbReference type="EMBL" id="APZ82657.1"/>
    </source>
</evidence>
<reference evidence="1" key="1">
    <citation type="journal article" date="2017" name="Viruses">
        <title>Characterization of Bacillus subtilis Viruses vB_BsuM-Goe2 and vB_BsuM-Goe3.</title>
        <authorList>
            <person name="Willms I.M."/>
            <person name="Hoppert M."/>
            <person name="Hertel R."/>
        </authorList>
    </citation>
    <scope>NUCLEOTIDE SEQUENCE [LARGE SCALE GENOMIC DNA]</scope>
</reference>
<dbReference type="EMBL" id="KY368640">
    <property type="protein sequence ID" value="APZ82657.1"/>
    <property type="molecule type" value="Genomic_DNA"/>
</dbReference>
<keyword evidence="2" id="KW-1185">Reference proteome</keyword>
<organismHost>
    <name type="scientific">Bacillus subtilis</name>
    <dbReference type="NCBI Taxonomy" id="1423"/>
</organismHost>
<sequence>MTEEELEKIRKVAASAAKGPWKVGGDKWGNLIVYSPSIRNGMNNGGEIAELEFTTTQIDDANFIANARQDIPKLLDEIERLNSIIKELK</sequence>
<evidence type="ECO:0000313" key="2">
    <source>
        <dbReference type="Proteomes" id="UP000221795"/>
    </source>
</evidence>
<accession>A0A217ERC6</accession>
<gene>
    <name evidence="1" type="ORF">Goe3_c19600</name>
</gene>
<organism evidence="1 2">
    <name type="scientific">Bacillus phage vB_BsuM-Goe3</name>
    <dbReference type="NCBI Taxonomy" id="1933063"/>
    <lineage>
        <taxon>Viruses</taxon>
        <taxon>Duplodnaviria</taxon>
        <taxon>Heunggongvirae</taxon>
        <taxon>Uroviricota</taxon>
        <taxon>Caudoviricetes</taxon>
        <taxon>Herelleviridae</taxon>
        <taxon>Bastillevirinae</taxon>
        <taxon>Grisebachstrassevirus</taxon>
        <taxon>Grisebachstrassevirus goe3</taxon>
    </lineage>
</organism>
<name>A0A217ERC6_BPGO3</name>
<protein>
    <submittedName>
        <fullName evidence="1">Uncharacterized protein</fullName>
    </submittedName>
</protein>
<dbReference type="Proteomes" id="UP000221795">
    <property type="component" value="Segment"/>
</dbReference>